<dbReference type="STRING" id="1349767.GJA_4919"/>
<dbReference type="OrthoDB" id="5298564at2"/>
<dbReference type="AlphaFoldDB" id="W0VE05"/>
<dbReference type="GO" id="GO:0042597">
    <property type="term" value="C:periplasmic space"/>
    <property type="evidence" value="ECO:0007669"/>
    <property type="project" value="InterPro"/>
</dbReference>
<dbReference type="RefSeq" id="WP_038496989.1">
    <property type="nucleotide sequence ID" value="NZ_BCTH01000109.1"/>
</dbReference>
<accession>W0VE05</accession>
<dbReference type="EMBL" id="HG322949">
    <property type="protein sequence ID" value="CDG85522.1"/>
    <property type="molecule type" value="Genomic_DNA"/>
</dbReference>
<evidence type="ECO:0000256" key="1">
    <source>
        <dbReference type="SAM" id="MobiDB-lite"/>
    </source>
</evidence>
<evidence type="ECO:0000313" key="4">
    <source>
        <dbReference type="Proteomes" id="UP000027604"/>
    </source>
</evidence>
<evidence type="ECO:0000313" key="3">
    <source>
        <dbReference type="EMBL" id="CDG85522.1"/>
    </source>
</evidence>
<protein>
    <recommendedName>
        <fullName evidence="5">LTXXQ motif family protein</fullName>
    </recommendedName>
</protein>
<reference evidence="3 4" key="1">
    <citation type="journal article" date="2015" name="Genome Announc.">
        <title>Genome Sequence of Mushroom Soft-Rot Pathogen Janthinobacterium agaricidamnosum.</title>
        <authorList>
            <person name="Graupner K."/>
            <person name="Lackner G."/>
            <person name="Hertweck C."/>
        </authorList>
    </citation>
    <scope>NUCLEOTIDE SEQUENCE [LARGE SCALE GENOMIC DNA]</scope>
    <source>
        <strain evidence="4">NBRC 102515 / DSM 9628</strain>
    </source>
</reference>
<dbReference type="Proteomes" id="UP000027604">
    <property type="component" value="Chromosome I"/>
</dbReference>
<feature type="region of interest" description="Disordered" evidence="1">
    <location>
        <begin position="142"/>
        <end position="165"/>
    </location>
</feature>
<keyword evidence="2" id="KW-0732">Signal</keyword>
<evidence type="ECO:0000256" key="2">
    <source>
        <dbReference type="SAM" id="SignalP"/>
    </source>
</evidence>
<keyword evidence="4" id="KW-1185">Reference proteome</keyword>
<evidence type="ECO:0008006" key="5">
    <source>
        <dbReference type="Google" id="ProtNLM"/>
    </source>
</evidence>
<organism evidence="3 4">
    <name type="scientific">Janthinobacterium agaricidamnosum NBRC 102515 = DSM 9628</name>
    <dbReference type="NCBI Taxonomy" id="1349767"/>
    <lineage>
        <taxon>Bacteria</taxon>
        <taxon>Pseudomonadati</taxon>
        <taxon>Pseudomonadota</taxon>
        <taxon>Betaproteobacteria</taxon>
        <taxon>Burkholderiales</taxon>
        <taxon>Oxalobacteraceae</taxon>
        <taxon>Janthinobacterium</taxon>
    </lineage>
</organism>
<dbReference type="PATRIC" id="fig|1349767.4.peg.1539"/>
<dbReference type="HOGENOM" id="CLU_121288_1_0_4"/>
<feature type="signal peptide" evidence="2">
    <location>
        <begin position="1"/>
        <end position="26"/>
    </location>
</feature>
<proteinExistence type="predicted"/>
<gene>
    <name evidence="3" type="ORF">GJA_4919</name>
</gene>
<dbReference type="Pfam" id="PF07813">
    <property type="entry name" value="LTXXQ"/>
    <property type="match status" value="1"/>
</dbReference>
<dbReference type="KEGG" id="jag:GJA_4919"/>
<feature type="chain" id="PRO_5004797884" description="LTXXQ motif family protein" evidence="2">
    <location>
        <begin position="27"/>
        <end position="165"/>
    </location>
</feature>
<dbReference type="InterPro" id="IPR012899">
    <property type="entry name" value="LTXXQ"/>
</dbReference>
<name>W0VE05_9BURK</name>
<dbReference type="eggNOG" id="ENOG5032U6V">
    <property type="taxonomic scope" value="Bacteria"/>
</dbReference>
<sequence>MNTFRKSLLIGLSVIGMGATTLGVQAQEAAPAPAAHTRPTPEQRAARMAGRMAKYQARLHDKLKLTAAQEPAWQTFIASATPKGPGARAGRNAIAAMSAPQRLEQWIALSKDRIAAQETRLAALKTFYAVLTPEQQKVFDDSVPGGQHGWHRAGHGGMGHDPAQQ</sequence>